<reference evidence="1 2" key="1">
    <citation type="submission" date="2018-10" db="EMBL/GenBank/DDBJ databases">
        <title>Phylogenomics of Brevibacillus.</title>
        <authorList>
            <person name="Dunlap C."/>
        </authorList>
    </citation>
    <scope>NUCLEOTIDE SEQUENCE [LARGE SCALE GENOMIC DNA]</scope>
    <source>
        <strain evidence="1 2">DSM 100115</strain>
    </source>
</reference>
<gene>
    <name evidence="1" type="ORF">EDM57_21050</name>
</gene>
<proteinExistence type="predicted"/>
<dbReference type="Proteomes" id="UP000268829">
    <property type="component" value="Unassembled WGS sequence"/>
</dbReference>
<keyword evidence="2" id="KW-1185">Reference proteome</keyword>
<comment type="caution">
    <text evidence="1">The sequence shown here is derived from an EMBL/GenBank/DDBJ whole genome shotgun (WGS) entry which is preliminary data.</text>
</comment>
<name>A0A3M8APU4_9BACL</name>
<sequence length="571" mass="64381">MNNLSLSQIFQNVFDSISFEGVGGNLEVYKIDSTGANLFYKNKINENNIEFITIDLLTEYFEKHFIIAERLFGRIITGERVIVGDPDGILEIRGNKMVITDRNGREVMWFGLYGTNPDKFGVKLENDTNQVVMDRDEGFYITRKDGNAWDRIIWLDTQGYIHAKGLKLHGRNSEIILDADEGLIDLRPLQGYLGQEIRLSIEDGITVTRANKNKIWLNADKGIAIDRYDGGTWTPVFYVDLDGNIVCNDITANKMIAKDLTIENDNGLITLRPDEGIKITRKDRQVEIGLNVDDGIYIDNDGDRKFWVDPNGILHAKDLIAESLLLVGSNGKILLDANERVLNLENFDMIIGSLEAQNVISTFFDTDFGAINDLTVNRLRTVRRDQLGLVDFIDIQDKYMRWVTAVATESGEQAEDSKGRPLYWVDSKKNRVTTEDTGIPVYLIDYNTERYEKLKMYFVGTGYESYPMMEWGVGSGNGESEKGYLYKEKGKMHVRYHTSAETGSGKRSLILGDNDLSLVSEMPSGTSTIKFINDGTIKIEHFSGSSISIGQNIEIRASGNLKLVGQRVDIN</sequence>
<protein>
    <submittedName>
        <fullName evidence="1">Uncharacterized protein</fullName>
    </submittedName>
</protein>
<evidence type="ECO:0000313" key="1">
    <source>
        <dbReference type="EMBL" id="RNB52677.1"/>
    </source>
</evidence>
<accession>A0A3M8APU4</accession>
<dbReference type="AlphaFoldDB" id="A0A3M8APU4"/>
<evidence type="ECO:0000313" key="2">
    <source>
        <dbReference type="Proteomes" id="UP000268829"/>
    </source>
</evidence>
<dbReference type="EMBL" id="RHHS01000055">
    <property type="protein sequence ID" value="RNB52677.1"/>
    <property type="molecule type" value="Genomic_DNA"/>
</dbReference>
<organism evidence="1 2">
    <name type="scientific">Brevibacillus gelatini</name>
    <dbReference type="NCBI Taxonomy" id="1655277"/>
    <lineage>
        <taxon>Bacteria</taxon>
        <taxon>Bacillati</taxon>
        <taxon>Bacillota</taxon>
        <taxon>Bacilli</taxon>
        <taxon>Bacillales</taxon>
        <taxon>Paenibacillaceae</taxon>
        <taxon>Brevibacillus</taxon>
    </lineage>
</organism>